<organism evidence="2 3">
    <name type="scientific">Velocimicrobium porci</name>
    <dbReference type="NCBI Taxonomy" id="2606634"/>
    <lineage>
        <taxon>Bacteria</taxon>
        <taxon>Bacillati</taxon>
        <taxon>Bacillota</taxon>
        <taxon>Clostridia</taxon>
        <taxon>Lachnospirales</taxon>
        <taxon>Lachnospiraceae</taxon>
        <taxon>Velocimicrobium</taxon>
    </lineage>
</organism>
<evidence type="ECO:0000313" key="2">
    <source>
        <dbReference type="EMBL" id="MSS63670.1"/>
    </source>
</evidence>
<evidence type="ECO:0000256" key="1">
    <source>
        <dbReference type="SAM" id="Coils"/>
    </source>
</evidence>
<accession>A0A6L5XXS8</accession>
<gene>
    <name evidence="2" type="ORF">FYJ58_07240</name>
</gene>
<name>A0A6L5XXS8_9FIRM</name>
<reference evidence="2 3" key="1">
    <citation type="submission" date="2019-08" db="EMBL/GenBank/DDBJ databases">
        <title>In-depth cultivation of the pig gut microbiome towards novel bacterial diversity and tailored functional studies.</title>
        <authorList>
            <person name="Wylensek D."/>
            <person name="Hitch T.C.A."/>
            <person name="Clavel T."/>
        </authorList>
    </citation>
    <scope>NUCLEOTIDE SEQUENCE [LARGE SCALE GENOMIC DNA]</scope>
    <source>
        <strain evidence="2 3">WCA-693-APC-MOT-I</strain>
    </source>
</reference>
<sequence>MTNKELIAKCKEYQKITAEIEERELKQKQIQAELKKELERKKVNEMDVDIYHFSNKATKGRTLFDTKAFAEKHPKLFKQFTKEGKPGTRFLFGLIKD</sequence>
<dbReference type="EMBL" id="VUMT01000009">
    <property type="protein sequence ID" value="MSS63670.1"/>
    <property type="molecule type" value="Genomic_DNA"/>
</dbReference>
<feature type="coiled-coil region" evidence="1">
    <location>
        <begin position="3"/>
        <end position="40"/>
    </location>
</feature>
<dbReference type="Proteomes" id="UP000482209">
    <property type="component" value="Unassembled WGS sequence"/>
</dbReference>
<dbReference type="RefSeq" id="WP_154519079.1">
    <property type="nucleotide sequence ID" value="NZ_VUMT01000009.1"/>
</dbReference>
<proteinExistence type="predicted"/>
<keyword evidence="3" id="KW-1185">Reference proteome</keyword>
<dbReference type="AlphaFoldDB" id="A0A6L5XXS8"/>
<evidence type="ECO:0000313" key="3">
    <source>
        <dbReference type="Proteomes" id="UP000482209"/>
    </source>
</evidence>
<keyword evidence="1" id="KW-0175">Coiled coil</keyword>
<protein>
    <submittedName>
        <fullName evidence="2">Uncharacterized protein</fullName>
    </submittedName>
</protein>
<comment type="caution">
    <text evidence="2">The sequence shown here is derived from an EMBL/GenBank/DDBJ whole genome shotgun (WGS) entry which is preliminary data.</text>
</comment>